<keyword evidence="1" id="KW-0732">Signal</keyword>
<evidence type="ECO:0000313" key="2">
    <source>
        <dbReference type="EMBL" id="TDU43098.1"/>
    </source>
</evidence>
<feature type="chain" id="PRO_5020551291" description="NIPSNAP protein" evidence="1">
    <location>
        <begin position="25"/>
        <end position="272"/>
    </location>
</feature>
<dbReference type="Proteomes" id="UP000294689">
    <property type="component" value="Unassembled WGS sequence"/>
</dbReference>
<evidence type="ECO:0000256" key="1">
    <source>
        <dbReference type="SAM" id="SignalP"/>
    </source>
</evidence>
<organism evidence="2 3">
    <name type="scientific">Gelidibacter sediminis</name>
    <dbReference type="NCBI Taxonomy" id="1608710"/>
    <lineage>
        <taxon>Bacteria</taxon>
        <taxon>Pseudomonadati</taxon>
        <taxon>Bacteroidota</taxon>
        <taxon>Flavobacteriia</taxon>
        <taxon>Flavobacteriales</taxon>
        <taxon>Flavobacteriaceae</taxon>
        <taxon>Gelidibacter</taxon>
    </lineage>
</organism>
<evidence type="ECO:0000313" key="3">
    <source>
        <dbReference type="Proteomes" id="UP000294689"/>
    </source>
</evidence>
<sequence>MKTIKGLFAALAGVLLLSSTSTIAQEQTRPEFVTITTMHWNMDNKDFKMEEWKAVEKEYLDKVTMKNEHVVAASFYLHRMTPDNTELVYVQSYPSWEAIGKAATRNAELEKASWPDEKARKTFLKKRDAYYSPMHSDEIYATMSNAKPMTAKPTLDMICYVRKGHFAYGDGTDEEFDAISKEYFDNVTNKNEFIKGYYPMAHAWGSDRTEFLEAYFFDSMADLEKMFDRDTELFEAHWKDEASRKSMAEKGAKYFDNRHGDYIYTYVAGLAK</sequence>
<dbReference type="RefSeq" id="WP_133756589.1">
    <property type="nucleotide sequence ID" value="NZ_SOBW01000007.1"/>
</dbReference>
<proteinExistence type="predicted"/>
<keyword evidence="3" id="KW-1185">Reference proteome</keyword>
<evidence type="ECO:0008006" key="4">
    <source>
        <dbReference type="Google" id="ProtNLM"/>
    </source>
</evidence>
<dbReference type="AlphaFoldDB" id="A0A4R7Q6H3"/>
<dbReference type="OrthoDB" id="1445639at2"/>
<name>A0A4R7Q6H3_9FLAO</name>
<gene>
    <name evidence="2" type="ORF">BXY82_0504</name>
</gene>
<protein>
    <recommendedName>
        <fullName evidence="4">NIPSNAP protein</fullName>
    </recommendedName>
</protein>
<accession>A0A4R7Q6H3</accession>
<reference evidence="2 3" key="1">
    <citation type="submission" date="2019-03" db="EMBL/GenBank/DDBJ databases">
        <title>Genomic Encyclopedia of Archaeal and Bacterial Type Strains, Phase II (KMG-II): from individual species to whole genera.</title>
        <authorList>
            <person name="Goeker M."/>
        </authorList>
    </citation>
    <scope>NUCLEOTIDE SEQUENCE [LARGE SCALE GENOMIC DNA]</scope>
    <source>
        <strain evidence="2 3">DSM 28135</strain>
    </source>
</reference>
<comment type="caution">
    <text evidence="2">The sequence shown here is derived from an EMBL/GenBank/DDBJ whole genome shotgun (WGS) entry which is preliminary data.</text>
</comment>
<dbReference type="EMBL" id="SOBW01000007">
    <property type="protein sequence ID" value="TDU43098.1"/>
    <property type="molecule type" value="Genomic_DNA"/>
</dbReference>
<feature type="signal peptide" evidence="1">
    <location>
        <begin position="1"/>
        <end position="24"/>
    </location>
</feature>